<organism evidence="6 7">
    <name type="scientific">Callorhinchus milii</name>
    <name type="common">Ghost shark</name>
    <dbReference type="NCBI Taxonomy" id="7868"/>
    <lineage>
        <taxon>Eukaryota</taxon>
        <taxon>Metazoa</taxon>
        <taxon>Chordata</taxon>
        <taxon>Craniata</taxon>
        <taxon>Vertebrata</taxon>
        <taxon>Chondrichthyes</taxon>
        <taxon>Holocephali</taxon>
        <taxon>Chimaeriformes</taxon>
        <taxon>Callorhinchidae</taxon>
        <taxon>Callorhinchus</taxon>
    </lineage>
</organism>
<evidence type="ECO:0000256" key="4">
    <source>
        <dbReference type="ARBA" id="ARBA00023319"/>
    </source>
</evidence>
<keyword evidence="4" id="KW-0393">Immunoglobulin domain</keyword>
<dbReference type="InterPro" id="IPR051287">
    <property type="entry name" value="TCR_variable_region"/>
</dbReference>
<keyword evidence="2" id="KW-0391">Immunity</keyword>
<dbReference type="Proteomes" id="UP000314986">
    <property type="component" value="Unassembled WGS sequence"/>
</dbReference>
<evidence type="ECO:0000313" key="6">
    <source>
        <dbReference type="Ensembl" id="ENSCMIP00000002116.1"/>
    </source>
</evidence>
<dbReference type="AlphaFoldDB" id="A0A4W3GFG7"/>
<keyword evidence="3" id="KW-0675">Receptor</keyword>
<dbReference type="PANTHER" id="PTHR19367">
    <property type="entry name" value="T-CELL RECEPTOR ALPHA CHAIN V REGION"/>
    <property type="match status" value="1"/>
</dbReference>
<dbReference type="SMART" id="SM00406">
    <property type="entry name" value="IGv"/>
    <property type="match status" value="1"/>
</dbReference>
<dbReference type="CDD" id="cd00099">
    <property type="entry name" value="IgV"/>
    <property type="match status" value="1"/>
</dbReference>
<dbReference type="Ensembl" id="ENSCMIT00000002197.1">
    <property type="protein sequence ID" value="ENSCMIP00000002116.1"/>
    <property type="gene ID" value="ENSCMIG00000001284.1"/>
</dbReference>
<reference evidence="7" key="1">
    <citation type="journal article" date="2006" name="Science">
        <title>Ancient noncoding elements conserved in the human genome.</title>
        <authorList>
            <person name="Venkatesh B."/>
            <person name="Kirkness E.F."/>
            <person name="Loh Y.H."/>
            <person name="Halpern A.L."/>
            <person name="Lee A.P."/>
            <person name="Johnson J."/>
            <person name="Dandona N."/>
            <person name="Viswanathan L.D."/>
            <person name="Tay A."/>
            <person name="Venter J.C."/>
            <person name="Strausberg R.L."/>
            <person name="Brenner S."/>
        </authorList>
    </citation>
    <scope>NUCLEOTIDE SEQUENCE [LARGE SCALE GENOMIC DNA]</scope>
</reference>
<proteinExistence type="predicted"/>
<dbReference type="InterPro" id="IPR013106">
    <property type="entry name" value="Ig_V-set"/>
</dbReference>
<feature type="domain" description="Immunoglobulin V-set" evidence="5">
    <location>
        <begin position="28"/>
        <end position="106"/>
    </location>
</feature>
<protein>
    <recommendedName>
        <fullName evidence="5">Immunoglobulin V-set domain-containing protein</fullName>
    </recommendedName>
</protein>
<dbReference type="Pfam" id="PF07686">
    <property type="entry name" value="V-set"/>
    <property type="match status" value="1"/>
</dbReference>
<dbReference type="GO" id="GO:0002250">
    <property type="term" value="P:adaptive immune response"/>
    <property type="evidence" value="ECO:0007669"/>
    <property type="project" value="UniProtKB-KW"/>
</dbReference>
<evidence type="ECO:0000259" key="5">
    <source>
        <dbReference type="SMART" id="SM00406"/>
    </source>
</evidence>
<accession>A0A4W3GFG7</accession>
<evidence type="ECO:0000256" key="2">
    <source>
        <dbReference type="ARBA" id="ARBA00023130"/>
    </source>
</evidence>
<evidence type="ECO:0000256" key="1">
    <source>
        <dbReference type="ARBA" id="ARBA00022729"/>
    </source>
</evidence>
<evidence type="ECO:0000256" key="3">
    <source>
        <dbReference type="ARBA" id="ARBA00023170"/>
    </source>
</evidence>
<dbReference type="SUPFAM" id="SSF48726">
    <property type="entry name" value="Immunoglobulin"/>
    <property type="match status" value="1"/>
</dbReference>
<dbReference type="InterPro" id="IPR036179">
    <property type="entry name" value="Ig-like_dom_sf"/>
</dbReference>
<sequence>VGFSCLILCLQNTVKQQKGDTTVEEGNDVKLSCSLKKISDTSYLYCYRQASRNAPVYILRSISGTDYMSSDFPNRFSSIVNKTSEDFELSIVTVLIRDSAVYHCAMRPHCCRAVAAPYKNSNWLFYR</sequence>
<reference evidence="6" key="5">
    <citation type="submission" date="2025-09" db="UniProtKB">
        <authorList>
            <consortium name="Ensembl"/>
        </authorList>
    </citation>
    <scope>IDENTIFICATION</scope>
</reference>
<keyword evidence="2" id="KW-1064">Adaptive immunity</keyword>
<dbReference type="InParanoid" id="A0A4W3GFG7"/>
<name>A0A4W3GFG7_CALMI</name>
<keyword evidence="7" id="KW-1185">Reference proteome</keyword>
<dbReference type="STRING" id="7868.ENSCMIP00000002116"/>
<keyword evidence="1" id="KW-0732">Signal</keyword>
<reference evidence="6" key="4">
    <citation type="submission" date="2025-08" db="UniProtKB">
        <authorList>
            <consortium name="Ensembl"/>
        </authorList>
    </citation>
    <scope>IDENTIFICATION</scope>
</reference>
<dbReference type="InterPro" id="IPR013783">
    <property type="entry name" value="Ig-like_fold"/>
</dbReference>
<dbReference type="Gene3D" id="2.60.40.10">
    <property type="entry name" value="Immunoglobulins"/>
    <property type="match status" value="1"/>
</dbReference>
<reference evidence="7" key="2">
    <citation type="journal article" date="2007" name="PLoS Biol.">
        <title>Survey sequencing and comparative analysis of the elephant shark (Callorhinchus milii) genome.</title>
        <authorList>
            <person name="Venkatesh B."/>
            <person name="Kirkness E.F."/>
            <person name="Loh Y.H."/>
            <person name="Halpern A.L."/>
            <person name="Lee A.P."/>
            <person name="Johnson J."/>
            <person name="Dandona N."/>
            <person name="Viswanathan L.D."/>
            <person name="Tay A."/>
            <person name="Venter J.C."/>
            <person name="Strausberg R.L."/>
            <person name="Brenner S."/>
        </authorList>
    </citation>
    <scope>NUCLEOTIDE SEQUENCE [LARGE SCALE GENOMIC DNA]</scope>
</reference>
<dbReference type="GeneTree" id="ENSGT00970000196778"/>
<evidence type="ECO:0000313" key="7">
    <source>
        <dbReference type="Proteomes" id="UP000314986"/>
    </source>
</evidence>
<dbReference type="PANTHER" id="PTHR19367:SF18">
    <property type="entry name" value="T CELL RECEPTOR ALPHA VARIABLE 16"/>
    <property type="match status" value="1"/>
</dbReference>
<reference evidence="7" key="3">
    <citation type="journal article" date="2014" name="Nature">
        <title>Elephant shark genome provides unique insights into gnathostome evolution.</title>
        <authorList>
            <consortium name="International Elephant Shark Genome Sequencing Consortium"/>
            <person name="Venkatesh B."/>
            <person name="Lee A.P."/>
            <person name="Ravi V."/>
            <person name="Maurya A.K."/>
            <person name="Lian M.M."/>
            <person name="Swann J.B."/>
            <person name="Ohta Y."/>
            <person name="Flajnik M.F."/>
            <person name="Sutoh Y."/>
            <person name="Kasahara M."/>
            <person name="Hoon S."/>
            <person name="Gangu V."/>
            <person name="Roy S.W."/>
            <person name="Irimia M."/>
            <person name="Korzh V."/>
            <person name="Kondrychyn I."/>
            <person name="Lim Z.W."/>
            <person name="Tay B.H."/>
            <person name="Tohari S."/>
            <person name="Kong K.W."/>
            <person name="Ho S."/>
            <person name="Lorente-Galdos B."/>
            <person name="Quilez J."/>
            <person name="Marques-Bonet T."/>
            <person name="Raney B.J."/>
            <person name="Ingham P.W."/>
            <person name="Tay A."/>
            <person name="Hillier L.W."/>
            <person name="Minx P."/>
            <person name="Boehm T."/>
            <person name="Wilson R.K."/>
            <person name="Brenner S."/>
            <person name="Warren W.C."/>
        </authorList>
    </citation>
    <scope>NUCLEOTIDE SEQUENCE [LARGE SCALE GENOMIC DNA]</scope>
</reference>